<keyword evidence="1" id="KW-0812">Transmembrane</keyword>
<reference evidence="3" key="1">
    <citation type="submission" date="2014-03" db="EMBL/GenBank/DDBJ databases">
        <authorList>
            <person name="Aksoy S."/>
            <person name="Warren W."/>
            <person name="Wilson R.K."/>
        </authorList>
    </citation>
    <scope>NUCLEOTIDE SEQUENCE [LARGE SCALE GENOMIC DNA]</scope>
    <source>
        <strain evidence="3">IAEA</strain>
    </source>
</reference>
<evidence type="ECO:0000313" key="3">
    <source>
        <dbReference type="Proteomes" id="UP000091820"/>
    </source>
</evidence>
<dbReference type="AlphaFoldDB" id="A0A1A9W840"/>
<proteinExistence type="predicted"/>
<protein>
    <submittedName>
        <fullName evidence="2">Uncharacterized protein</fullName>
    </submittedName>
</protein>
<name>A0A1A9W840_9MUSC</name>
<evidence type="ECO:0000313" key="2">
    <source>
        <dbReference type="EnsemblMetazoa" id="GBRI009713-PA"/>
    </source>
</evidence>
<sequence length="110" mass="12209">MYAYVHELCTCTPFAGGKQFLAPKILLFIRIIDLVLTLLVFKGNGSLMLCRFCSDCAITDDRLRILILISGTDFSSQSKKKPARACVPCATDCCVLWAYFSMTSGVKKKI</sequence>
<feature type="transmembrane region" description="Helical" evidence="1">
    <location>
        <begin position="20"/>
        <end position="41"/>
    </location>
</feature>
<evidence type="ECO:0000256" key="1">
    <source>
        <dbReference type="SAM" id="Phobius"/>
    </source>
</evidence>
<keyword evidence="1" id="KW-1133">Transmembrane helix</keyword>
<accession>A0A1A9W840</accession>
<dbReference type="EnsemblMetazoa" id="GBRI009713-RA">
    <property type="protein sequence ID" value="GBRI009713-PA"/>
    <property type="gene ID" value="GBRI009713"/>
</dbReference>
<organism evidence="2 3">
    <name type="scientific">Glossina brevipalpis</name>
    <dbReference type="NCBI Taxonomy" id="37001"/>
    <lineage>
        <taxon>Eukaryota</taxon>
        <taxon>Metazoa</taxon>
        <taxon>Ecdysozoa</taxon>
        <taxon>Arthropoda</taxon>
        <taxon>Hexapoda</taxon>
        <taxon>Insecta</taxon>
        <taxon>Pterygota</taxon>
        <taxon>Neoptera</taxon>
        <taxon>Endopterygota</taxon>
        <taxon>Diptera</taxon>
        <taxon>Brachycera</taxon>
        <taxon>Muscomorpha</taxon>
        <taxon>Hippoboscoidea</taxon>
        <taxon>Glossinidae</taxon>
        <taxon>Glossina</taxon>
    </lineage>
</organism>
<dbReference type="VEuPathDB" id="VectorBase:GBRI009713"/>
<keyword evidence="3" id="KW-1185">Reference proteome</keyword>
<dbReference type="Proteomes" id="UP000091820">
    <property type="component" value="Unassembled WGS sequence"/>
</dbReference>
<keyword evidence="1" id="KW-0472">Membrane</keyword>
<reference evidence="2" key="2">
    <citation type="submission" date="2020-05" db="UniProtKB">
        <authorList>
            <consortium name="EnsemblMetazoa"/>
        </authorList>
    </citation>
    <scope>IDENTIFICATION</scope>
    <source>
        <strain evidence="2">IAEA</strain>
    </source>
</reference>